<dbReference type="InterPro" id="IPR032198">
    <property type="entry name" value="E2F_CC-MB"/>
</dbReference>
<dbReference type="Gene3D" id="1.10.10.10">
    <property type="entry name" value="Winged helix-like DNA-binding domain superfamily/Winged helix DNA-binding domain"/>
    <property type="match status" value="1"/>
</dbReference>
<keyword evidence="2 6" id="KW-0805">Transcription regulation</keyword>
<dbReference type="EMBL" id="CAXHTB010000014">
    <property type="protein sequence ID" value="CAL0318979.1"/>
    <property type="molecule type" value="Genomic_DNA"/>
</dbReference>
<evidence type="ECO:0000256" key="6">
    <source>
        <dbReference type="RuleBase" id="RU003796"/>
    </source>
</evidence>
<evidence type="ECO:0000256" key="3">
    <source>
        <dbReference type="ARBA" id="ARBA00023125"/>
    </source>
</evidence>
<protein>
    <recommendedName>
        <fullName evidence="9">E2F/DP family winged-helix DNA-binding domain-containing protein</fullName>
    </recommendedName>
</protein>
<dbReference type="Proteomes" id="UP001497480">
    <property type="component" value="Unassembled WGS sequence"/>
</dbReference>
<evidence type="ECO:0000256" key="5">
    <source>
        <dbReference type="ARBA" id="ARBA00023306"/>
    </source>
</evidence>
<keyword evidence="11" id="KW-1185">Reference proteome</keyword>
<feature type="region of interest" description="Disordered" evidence="8">
    <location>
        <begin position="336"/>
        <end position="355"/>
    </location>
</feature>
<comment type="caution">
    <text evidence="10">The sequence shown here is derived from an EMBL/GenBank/DDBJ whole genome shotgun (WGS) entry which is preliminary data.</text>
</comment>
<dbReference type="AlphaFoldDB" id="A0AAV1XB65"/>
<name>A0AAV1XB65_LUPLU</name>
<dbReference type="CDD" id="cd14660">
    <property type="entry name" value="E2F_DD"/>
    <property type="match status" value="1"/>
</dbReference>
<feature type="coiled-coil region" evidence="7">
    <location>
        <begin position="189"/>
        <end position="233"/>
    </location>
</feature>
<keyword evidence="7" id="KW-0175">Coiled coil</keyword>
<dbReference type="SMART" id="SM01372">
    <property type="entry name" value="E2F_TDP"/>
    <property type="match status" value="1"/>
</dbReference>
<evidence type="ECO:0000313" key="11">
    <source>
        <dbReference type="Proteomes" id="UP001497480"/>
    </source>
</evidence>
<comment type="subcellular location">
    <subcellularLocation>
        <location evidence="6">Nucleus</location>
    </subcellularLocation>
</comment>
<feature type="compositionally biased region" description="Polar residues" evidence="8">
    <location>
        <begin position="340"/>
        <end position="351"/>
    </location>
</feature>
<evidence type="ECO:0000256" key="4">
    <source>
        <dbReference type="ARBA" id="ARBA00023163"/>
    </source>
</evidence>
<comment type="similarity">
    <text evidence="1 6">Belongs to the E2F/DP family.</text>
</comment>
<dbReference type="GO" id="GO:0090575">
    <property type="term" value="C:RNA polymerase II transcription regulator complex"/>
    <property type="evidence" value="ECO:0007669"/>
    <property type="project" value="TreeGrafter"/>
</dbReference>
<evidence type="ECO:0000259" key="9">
    <source>
        <dbReference type="SMART" id="SM01372"/>
    </source>
</evidence>
<keyword evidence="6" id="KW-0539">Nucleus</keyword>
<gene>
    <name evidence="10" type="ORF">LLUT_LOCUS20039</name>
</gene>
<dbReference type="InterPro" id="IPR036388">
    <property type="entry name" value="WH-like_DNA-bd_sf"/>
</dbReference>
<dbReference type="GO" id="GO:0000981">
    <property type="term" value="F:DNA-binding transcription factor activity, RNA polymerase II-specific"/>
    <property type="evidence" value="ECO:0007669"/>
    <property type="project" value="TreeGrafter"/>
</dbReference>
<sequence length="391" mass="44846">MSTSGEDHRPHQFKFELLNPHSHAQNNPIPIFSPLHLHPHLSPLSLSQKYEVSNFMPQTSTTTETSPASRRTVNIPPPRQTEPVIGGKHQNKSKLSRKSGINKSIIESPNLAAVNNCRYDSSLGLLTKKFVSLIHEAKDATLDLNKSTEILQVQKRRIYDITNVLEGIGLIEKTSKNHIRWKAYDGFGQRDLDDQVTRLKAEVESLYAEEYSLDECIRKNQELLRNLQKRKNSQKYLFVTKEDILSLPCFQDQELIAIKAPQASFIEVPDPDEQEFGFRQKQYKMTVRSATGPISLHLLRSKRKSNFKDGSIKQVQLIDQSWNSDHCRMRSLGLLESQDDQQNAPQSYESLSSEEFEIQEITPRDCETDDDYWFQTDPEVSLTDLWGGSNF</sequence>
<dbReference type="FunFam" id="1.10.10.10:FF:000008">
    <property type="entry name" value="E2F transcription factor 1"/>
    <property type="match status" value="1"/>
</dbReference>
<proteinExistence type="inferred from homology"/>
<dbReference type="GO" id="GO:0046983">
    <property type="term" value="F:protein dimerization activity"/>
    <property type="evidence" value="ECO:0007669"/>
    <property type="project" value="InterPro"/>
</dbReference>
<dbReference type="InterPro" id="IPR003316">
    <property type="entry name" value="E2F_WHTH_DNA-bd_dom"/>
</dbReference>
<dbReference type="PANTHER" id="PTHR12081">
    <property type="entry name" value="TRANSCRIPTION FACTOR E2F"/>
    <property type="match status" value="1"/>
</dbReference>
<evidence type="ECO:0000313" key="10">
    <source>
        <dbReference type="EMBL" id="CAL0318979.1"/>
    </source>
</evidence>
<evidence type="ECO:0000256" key="8">
    <source>
        <dbReference type="SAM" id="MobiDB-lite"/>
    </source>
</evidence>
<feature type="region of interest" description="Disordered" evidence="8">
    <location>
        <begin position="56"/>
        <end position="97"/>
    </location>
</feature>
<dbReference type="Pfam" id="PF16421">
    <property type="entry name" value="E2F_CC-MB"/>
    <property type="match status" value="1"/>
</dbReference>
<dbReference type="SUPFAM" id="SSF144074">
    <property type="entry name" value="E2F-DP heterodimerization region"/>
    <property type="match status" value="1"/>
</dbReference>
<dbReference type="SUPFAM" id="SSF46785">
    <property type="entry name" value="Winged helix' DNA-binding domain"/>
    <property type="match status" value="1"/>
</dbReference>
<evidence type="ECO:0000256" key="7">
    <source>
        <dbReference type="SAM" id="Coils"/>
    </source>
</evidence>
<dbReference type="GO" id="GO:0000978">
    <property type="term" value="F:RNA polymerase II cis-regulatory region sequence-specific DNA binding"/>
    <property type="evidence" value="ECO:0007669"/>
    <property type="project" value="InterPro"/>
</dbReference>
<reference evidence="10 11" key="1">
    <citation type="submission" date="2024-03" db="EMBL/GenBank/DDBJ databases">
        <authorList>
            <person name="Martinez-Hernandez J."/>
        </authorList>
    </citation>
    <scope>NUCLEOTIDE SEQUENCE [LARGE SCALE GENOMIC DNA]</scope>
</reference>
<dbReference type="Gene3D" id="6.10.250.540">
    <property type="match status" value="1"/>
</dbReference>
<accession>A0AAV1XB65</accession>
<organism evidence="10 11">
    <name type="scientific">Lupinus luteus</name>
    <name type="common">European yellow lupine</name>
    <dbReference type="NCBI Taxonomy" id="3873"/>
    <lineage>
        <taxon>Eukaryota</taxon>
        <taxon>Viridiplantae</taxon>
        <taxon>Streptophyta</taxon>
        <taxon>Embryophyta</taxon>
        <taxon>Tracheophyta</taxon>
        <taxon>Spermatophyta</taxon>
        <taxon>Magnoliopsida</taxon>
        <taxon>eudicotyledons</taxon>
        <taxon>Gunneridae</taxon>
        <taxon>Pentapetalae</taxon>
        <taxon>rosids</taxon>
        <taxon>fabids</taxon>
        <taxon>Fabales</taxon>
        <taxon>Fabaceae</taxon>
        <taxon>Papilionoideae</taxon>
        <taxon>50 kb inversion clade</taxon>
        <taxon>genistoids sensu lato</taxon>
        <taxon>core genistoids</taxon>
        <taxon>Genisteae</taxon>
        <taxon>Lupinus</taxon>
    </lineage>
</organism>
<feature type="domain" description="E2F/DP family winged-helix DNA-binding" evidence="9">
    <location>
        <begin position="118"/>
        <end position="183"/>
    </location>
</feature>
<evidence type="ECO:0000256" key="2">
    <source>
        <dbReference type="ARBA" id="ARBA00023015"/>
    </source>
</evidence>
<dbReference type="InterPro" id="IPR037241">
    <property type="entry name" value="E2F-DP_heterodim"/>
</dbReference>
<dbReference type="Pfam" id="PF02319">
    <property type="entry name" value="WHD_E2F_TDP"/>
    <property type="match status" value="1"/>
</dbReference>
<feature type="compositionally biased region" description="Polar residues" evidence="8">
    <location>
        <begin position="56"/>
        <end position="72"/>
    </location>
</feature>
<keyword evidence="5" id="KW-0131">Cell cycle</keyword>
<dbReference type="PANTHER" id="PTHR12081:SF51">
    <property type="entry name" value="TRANSCRIPTION FACTOR E2FC"/>
    <property type="match status" value="1"/>
</dbReference>
<dbReference type="InterPro" id="IPR036390">
    <property type="entry name" value="WH_DNA-bd_sf"/>
</dbReference>
<keyword evidence="3 6" id="KW-0238">DNA-binding</keyword>
<keyword evidence="4 6" id="KW-0804">Transcription</keyword>
<evidence type="ECO:0000256" key="1">
    <source>
        <dbReference type="ARBA" id="ARBA00010940"/>
    </source>
</evidence>
<dbReference type="InterPro" id="IPR015633">
    <property type="entry name" value="E2F"/>
</dbReference>